<name>A0A1G5V1J2_9FIRM</name>
<proteinExistence type="predicted"/>
<feature type="chain" id="PRO_5011454785" evidence="1">
    <location>
        <begin position="27"/>
        <end position="161"/>
    </location>
</feature>
<accession>A0A1G5V1J2</accession>
<dbReference type="GeneID" id="87755303"/>
<feature type="signal peptide" evidence="1">
    <location>
        <begin position="1"/>
        <end position="26"/>
    </location>
</feature>
<dbReference type="EMBL" id="FMXA01000004">
    <property type="protein sequence ID" value="SDA39246.1"/>
    <property type="molecule type" value="Genomic_DNA"/>
</dbReference>
<sequence>MKNTKYLAAGLLGLAFLCWPCPGIHAAESRHLAQMSHDPGGFEELTWNETLPSMQKKFVLEYLGKEAAGQHYAAILPNKKNELGIKGPIAAELIFYSQKLKAVIIYMSGPYTHRYEAVKELYGTPAIKGDAYAYWEGPKSYISLSQEDSYITLRLTSRKIE</sequence>
<organism evidence="2 3">
    <name type="scientific">Allisonella histaminiformans</name>
    <dbReference type="NCBI Taxonomy" id="209880"/>
    <lineage>
        <taxon>Bacteria</taxon>
        <taxon>Bacillati</taxon>
        <taxon>Bacillota</taxon>
        <taxon>Negativicutes</taxon>
        <taxon>Veillonellales</taxon>
        <taxon>Veillonellaceae</taxon>
        <taxon>Allisonella</taxon>
    </lineage>
</organism>
<evidence type="ECO:0000256" key="1">
    <source>
        <dbReference type="SAM" id="SignalP"/>
    </source>
</evidence>
<evidence type="ECO:0000313" key="2">
    <source>
        <dbReference type="EMBL" id="SDA39246.1"/>
    </source>
</evidence>
<gene>
    <name evidence="2" type="ORF">SAMN02910343_00255</name>
</gene>
<dbReference type="RefSeq" id="WP_091363026.1">
    <property type="nucleotide sequence ID" value="NZ_FMXA01000004.1"/>
</dbReference>
<reference evidence="2 3" key="1">
    <citation type="submission" date="2016-10" db="EMBL/GenBank/DDBJ databases">
        <authorList>
            <person name="de Groot N.N."/>
        </authorList>
    </citation>
    <scope>NUCLEOTIDE SEQUENCE [LARGE SCALE GENOMIC DNA]</scope>
    <source>
        <strain evidence="2 3">DSM 15230</strain>
    </source>
</reference>
<evidence type="ECO:0000313" key="3">
    <source>
        <dbReference type="Proteomes" id="UP000199689"/>
    </source>
</evidence>
<dbReference type="Proteomes" id="UP000199689">
    <property type="component" value="Unassembled WGS sequence"/>
</dbReference>
<dbReference type="AlphaFoldDB" id="A0A1G5V1J2"/>
<protein>
    <submittedName>
        <fullName evidence="2">Uncharacterized protein</fullName>
    </submittedName>
</protein>
<keyword evidence="1" id="KW-0732">Signal</keyword>
<keyword evidence="3" id="KW-1185">Reference proteome</keyword>